<name>A0A2C8F9R1_9BACT</name>
<feature type="transmembrane region" description="Helical" evidence="6">
    <location>
        <begin position="6"/>
        <end position="30"/>
    </location>
</feature>
<feature type="transmembrane region" description="Helical" evidence="6">
    <location>
        <begin position="42"/>
        <end position="67"/>
    </location>
</feature>
<sequence>MTWETYTAFLLFVIVMTGTPGVGNLTMMAIGQTSGFRSSLPFLAGTTVGAIFLDTLVGFGVGGVLLATPELAWAMKIGGMGYILYLGWKILSMRPDAARTKGPLSFWEGVFVHPTNPKSWAMAVVGFSQIATPEMSLPLQVAVYVLTFTVFQISFHSLWGWGGVVLYHSLKSNRLRLMVNSVLVALMVGATMYALFLDTPHA</sequence>
<dbReference type="GO" id="GO:0005886">
    <property type="term" value="C:plasma membrane"/>
    <property type="evidence" value="ECO:0007669"/>
    <property type="project" value="UniProtKB-SubCell"/>
</dbReference>
<dbReference type="OrthoDB" id="9804822at2"/>
<keyword evidence="8" id="KW-1185">Reference proteome</keyword>
<protein>
    <submittedName>
        <fullName evidence="7">Lysine exporter protein (LYSE/YGGA)</fullName>
    </submittedName>
</protein>
<evidence type="ECO:0000256" key="1">
    <source>
        <dbReference type="ARBA" id="ARBA00004651"/>
    </source>
</evidence>
<keyword evidence="2" id="KW-1003">Cell membrane</keyword>
<reference evidence="8" key="1">
    <citation type="submission" date="2017-09" db="EMBL/GenBank/DDBJ databases">
        <authorList>
            <person name="Regsiter A."/>
            <person name="William W."/>
        </authorList>
    </citation>
    <scope>NUCLEOTIDE SEQUENCE [LARGE SCALE GENOMIC DNA]</scope>
    <source>
        <strain evidence="8">500-1</strain>
    </source>
</reference>
<keyword evidence="4 6" id="KW-1133">Transmembrane helix</keyword>
<evidence type="ECO:0000256" key="2">
    <source>
        <dbReference type="ARBA" id="ARBA00022475"/>
    </source>
</evidence>
<comment type="subcellular location">
    <subcellularLocation>
        <location evidence="1">Cell membrane</location>
        <topology evidence="1">Multi-pass membrane protein</topology>
    </subcellularLocation>
</comment>
<evidence type="ECO:0000313" key="7">
    <source>
        <dbReference type="EMBL" id="SOB58883.1"/>
    </source>
</evidence>
<evidence type="ECO:0000256" key="5">
    <source>
        <dbReference type="ARBA" id="ARBA00023136"/>
    </source>
</evidence>
<feature type="transmembrane region" description="Helical" evidence="6">
    <location>
        <begin position="137"/>
        <end position="155"/>
    </location>
</feature>
<keyword evidence="3 6" id="KW-0812">Transmembrane</keyword>
<dbReference type="PANTHER" id="PTHR30086">
    <property type="entry name" value="ARGININE EXPORTER PROTEIN ARGO"/>
    <property type="match status" value="1"/>
</dbReference>
<dbReference type="GO" id="GO:0015171">
    <property type="term" value="F:amino acid transmembrane transporter activity"/>
    <property type="evidence" value="ECO:0007669"/>
    <property type="project" value="TreeGrafter"/>
</dbReference>
<proteinExistence type="predicted"/>
<gene>
    <name evidence="7" type="ORF">DPRO_1980</name>
</gene>
<evidence type="ECO:0000256" key="3">
    <source>
        <dbReference type="ARBA" id="ARBA00022692"/>
    </source>
</evidence>
<dbReference type="AlphaFoldDB" id="A0A2C8F9R1"/>
<dbReference type="InterPro" id="IPR001123">
    <property type="entry name" value="LeuE-type"/>
</dbReference>
<evidence type="ECO:0000256" key="6">
    <source>
        <dbReference type="SAM" id="Phobius"/>
    </source>
</evidence>
<evidence type="ECO:0000256" key="4">
    <source>
        <dbReference type="ARBA" id="ARBA00022989"/>
    </source>
</evidence>
<dbReference type="PANTHER" id="PTHR30086:SF20">
    <property type="entry name" value="ARGININE EXPORTER PROTEIN ARGO-RELATED"/>
    <property type="match status" value="1"/>
</dbReference>
<organism evidence="7 8">
    <name type="scientific">Pseudodesulfovibrio profundus</name>
    <dbReference type="NCBI Taxonomy" id="57320"/>
    <lineage>
        <taxon>Bacteria</taxon>
        <taxon>Pseudomonadati</taxon>
        <taxon>Thermodesulfobacteriota</taxon>
        <taxon>Desulfovibrionia</taxon>
        <taxon>Desulfovibrionales</taxon>
        <taxon>Desulfovibrionaceae</taxon>
    </lineage>
</organism>
<dbReference type="RefSeq" id="WP_097011856.1">
    <property type="nucleotide sequence ID" value="NZ_LT907975.1"/>
</dbReference>
<evidence type="ECO:0000313" key="8">
    <source>
        <dbReference type="Proteomes" id="UP000219215"/>
    </source>
</evidence>
<keyword evidence="5 6" id="KW-0472">Membrane</keyword>
<dbReference type="EMBL" id="LT907975">
    <property type="protein sequence ID" value="SOB58883.1"/>
    <property type="molecule type" value="Genomic_DNA"/>
</dbReference>
<accession>A0A2C8F9R1</accession>
<dbReference type="Pfam" id="PF01810">
    <property type="entry name" value="LysE"/>
    <property type="match status" value="1"/>
</dbReference>
<dbReference type="Proteomes" id="UP000219215">
    <property type="component" value="Chromosome DPRO"/>
</dbReference>
<dbReference type="KEGG" id="pprf:DPRO_1980"/>
<dbReference type="GO" id="GO:0033228">
    <property type="term" value="P:cysteine export across plasma membrane"/>
    <property type="evidence" value="ECO:0007669"/>
    <property type="project" value="TreeGrafter"/>
</dbReference>
<feature type="transmembrane region" description="Helical" evidence="6">
    <location>
        <begin position="175"/>
        <end position="196"/>
    </location>
</feature>
<feature type="transmembrane region" description="Helical" evidence="6">
    <location>
        <begin position="73"/>
        <end position="91"/>
    </location>
</feature>